<dbReference type="Pfam" id="PF00486">
    <property type="entry name" value="Trans_reg_C"/>
    <property type="match status" value="1"/>
</dbReference>
<evidence type="ECO:0000313" key="5">
    <source>
        <dbReference type="Proteomes" id="UP000539985"/>
    </source>
</evidence>
<dbReference type="CDD" id="cd00383">
    <property type="entry name" value="trans_reg_C"/>
    <property type="match status" value="1"/>
</dbReference>
<gene>
    <name evidence="4" type="ORF">HX882_31305</name>
</gene>
<dbReference type="Gene3D" id="1.10.10.10">
    <property type="entry name" value="Winged helix-like DNA-binding domain superfamily/Winged helix DNA-binding domain"/>
    <property type="match status" value="1"/>
</dbReference>
<dbReference type="Proteomes" id="UP000539985">
    <property type="component" value="Unassembled WGS sequence"/>
</dbReference>
<dbReference type="SMART" id="SM00862">
    <property type="entry name" value="Trans_reg_C"/>
    <property type="match status" value="1"/>
</dbReference>
<evidence type="ECO:0000259" key="3">
    <source>
        <dbReference type="PROSITE" id="PS51755"/>
    </source>
</evidence>
<feature type="domain" description="OmpR/PhoB-type" evidence="3">
    <location>
        <begin position="10"/>
        <end position="104"/>
    </location>
</feature>
<protein>
    <submittedName>
        <fullName evidence="4">Winged helix-turn-helix domain-containing protein</fullName>
    </submittedName>
</protein>
<accession>A0A7Y8C5M2</accession>
<dbReference type="InterPro" id="IPR036388">
    <property type="entry name" value="WH-like_DNA-bd_sf"/>
</dbReference>
<proteinExistence type="predicted"/>
<reference evidence="4 5" key="1">
    <citation type="submission" date="2020-04" db="EMBL/GenBank/DDBJ databases">
        <title>Molecular characterization of pseudomonads from Agaricus bisporus reveal novel blotch 2 pathogens in Western Europe.</title>
        <authorList>
            <person name="Taparia T."/>
            <person name="Krijger M."/>
            <person name="Haynes E."/>
            <person name="Elpinstone J.G."/>
            <person name="Noble R."/>
            <person name="Van Der Wolf J."/>
        </authorList>
    </citation>
    <scope>NUCLEOTIDE SEQUENCE [LARGE SCALE GENOMIC DNA]</scope>
    <source>
        <strain evidence="4 5">H7001</strain>
    </source>
</reference>
<feature type="DNA-binding region" description="OmpR/PhoB-type" evidence="2">
    <location>
        <begin position="10"/>
        <end position="104"/>
    </location>
</feature>
<dbReference type="InterPro" id="IPR001867">
    <property type="entry name" value="OmpR/PhoB-type_DNA-bd"/>
</dbReference>
<dbReference type="GO" id="GO:0006355">
    <property type="term" value="P:regulation of DNA-templated transcription"/>
    <property type="evidence" value="ECO:0007669"/>
    <property type="project" value="InterPro"/>
</dbReference>
<evidence type="ECO:0000313" key="4">
    <source>
        <dbReference type="EMBL" id="NWC00369.1"/>
    </source>
</evidence>
<evidence type="ECO:0000256" key="1">
    <source>
        <dbReference type="ARBA" id="ARBA00023125"/>
    </source>
</evidence>
<organism evidence="4 5">
    <name type="scientific">Pseudomonas gingeri</name>
    <dbReference type="NCBI Taxonomy" id="117681"/>
    <lineage>
        <taxon>Bacteria</taxon>
        <taxon>Pseudomonadati</taxon>
        <taxon>Pseudomonadota</taxon>
        <taxon>Gammaproteobacteria</taxon>
        <taxon>Pseudomonadales</taxon>
        <taxon>Pseudomonadaceae</taxon>
        <taxon>Pseudomonas</taxon>
    </lineage>
</organism>
<name>A0A7Y8C5M2_9PSED</name>
<dbReference type="AlphaFoldDB" id="A0A7Y8C5M2"/>
<comment type="caution">
    <text evidence="4">The sequence shown here is derived from an EMBL/GenBank/DDBJ whole genome shotgun (WGS) entry which is preliminary data.</text>
</comment>
<keyword evidence="1 2" id="KW-0238">DNA-binding</keyword>
<dbReference type="GO" id="GO:0003677">
    <property type="term" value="F:DNA binding"/>
    <property type="evidence" value="ECO:0007669"/>
    <property type="project" value="UniProtKB-UniRule"/>
</dbReference>
<dbReference type="InterPro" id="IPR016032">
    <property type="entry name" value="Sig_transdc_resp-reg_C-effctor"/>
</dbReference>
<evidence type="ECO:0000256" key="2">
    <source>
        <dbReference type="PROSITE-ProRule" id="PRU01091"/>
    </source>
</evidence>
<sequence length="232" mass="25066">MDSVIGKTPRQAFVFGQWILHNDGSLVRYGRRIHLPPKELQVLRLLLGSAGRLVTKDRLLDSVWPGMDAAEESLTRCIYVLRKLLEDSKGYIATVYGKGYRFTGPVLPLLPALIEPAAVSAFTAVPVRHSEEVFAGDPQHAVIRQLTNVLSVLPAVPMAVCCEPWNALQLADTWLALSMLGLCDRGAGVEQARAAVARVLELEAGNHQALARLALVTSLQGCGEPTALPPCG</sequence>
<dbReference type="SUPFAM" id="SSF46894">
    <property type="entry name" value="C-terminal effector domain of the bipartite response regulators"/>
    <property type="match status" value="1"/>
</dbReference>
<dbReference type="PROSITE" id="PS51755">
    <property type="entry name" value="OMPR_PHOB"/>
    <property type="match status" value="1"/>
</dbReference>
<dbReference type="EMBL" id="JACAQB010000028">
    <property type="protein sequence ID" value="NWC00369.1"/>
    <property type="molecule type" value="Genomic_DNA"/>
</dbReference>
<dbReference type="GO" id="GO:0000160">
    <property type="term" value="P:phosphorelay signal transduction system"/>
    <property type="evidence" value="ECO:0007669"/>
    <property type="project" value="InterPro"/>
</dbReference>